<dbReference type="AlphaFoldDB" id="A0AAV5GPN4"/>
<dbReference type="GO" id="GO:0008270">
    <property type="term" value="F:zinc ion binding"/>
    <property type="evidence" value="ECO:0007669"/>
    <property type="project" value="UniProtKB-KW"/>
</dbReference>
<dbReference type="EMBL" id="BQKY01000008">
    <property type="protein sequence ID" value="GJN91332.1"/>
    <property type="molecule type" value="Genomic_DNA"/>
</dbReference>
<keyword evidence="5" id="KW-0805">Transcription regulation</keyword>
<keyword evidence="5" id="KW-0804">Transcription</keyword>
<evidence type="ECO:0000313" key="7">
    <source>
        <dbReference type="EMBL" id="GJN91332.1"/>
    </source>
</evidence>
<gene>
    <name evidence="7" type="ORF">Rhopal_004353-T1</name>
</gene>
<feature type="compositionally biased region" description="Acidic residues" evidence="6">
    <location>
        <begin position="138"/>
        <end position="154"/>
    </location>
</feature>
<protein>
    <recommendedName>
        <fullName evidence="5">Transcription elongation factor 1 homolog</fullName>
    </recommendedName>
</protein>
<dbReference type="PANTHER" id="PTHR20934:SF0">
    <property type="entry name" value="TRANSCRIPTION ELONGATION FACTOR 1 HOMOLOG"/>
    <property type="match status" value="1"/>
</dbReference>
<dbReference type="SUPFAM" id="SSF57783">
    <property type="entry name" value="Zinc beta-ribbon"/>
    <property type="match status" value="1"/>
</dbReference>
<dbReference type="GO" id="GO:0006368">
    <property type="term" value="P:transcription elongation by RNA polymerase II"/>
    <property type="evidence" value="ECO:0007669"/>
    <property type="project" value="TreeGrafter"/>
</dbReference>
<evidence type="ECO:0000313" key="8">
    <source>
        <dbReference type="Proteomes" id="UP001342314"/>
    </source>
</evidence>
<dbReference type="GO" id="GO:0000993">
    <property type="term" value="F:RNA polymerase II complex binding"/>
    <property type="evidence" value="ECO:0007669"/>
    <property type="project" value="TreeGrafter"/>
</dbReference>
<evidence type="ECO:0000256" key="3">
    <source>
        <dbReference type="ARBA" id="ARBA00022833"/>
    </source>
</evidence>
<name>A0AAV5GPN4_9BASI</name>
<feature type="compositionally biased region" description="Acidic residues" evidence="6">
    <location>
        <begin position="88"/>
        <end position="101"/>
    </location>
</feature>
<accession>A0AAV5GPN4</accession>
<sequence>MGKRKSSKKPQVRVKQVLDKSFRCVFCAHQGSVTCKLDTKNHIGRLACKDCGQSFEADINREAVNPVNAPPQRAKSAQAAPKKRRAADDDEDADEEDEDEGENRGGAGGRTGLTDDEEEEDLPDLRAVHKKQRVDSPGADEEDDAGGAGEDADD</sequence>
<evidence type="ECO:0000256" key="2">
    <source>
        <dbReference type="ARBA" id="ARBA00009730"/>
    </source>
</evidence>
<dbReference type="PANTHER" id="PTHR20934">
    <property type="entry name" value="TRANSCRIPTION ELONGATION FACTOR 1 HOMOLOG"/>
    <property type="match status" value="1"/>
</dbReference>
<dbReference type="InterPro" id="IPR038567">
    <property type="entry name" value="T_Elf1_sf"/>
</dbReference>
<dbReference type="Proteomes" id="UP001342314">
    <property type="component" value="Unassembled WGS sequence"/>
</dbReference>
<evidence type="ECO:0000256" key="5">
    <source>
        <dbReference type="RuleBase" id="RU364033"/>
    </source>
</evidence>
<dbReference type="Gene3D" id="2.20.25.190">
    <property type="match status" value="1"/>
</dbReference>
<dbReference type="InterPro" id="IPR007808">
    <property type="entry name" value="Elf1"/>
</dbReference>
<comment type="similarity">
    <text evidence="2 5">Belongs to the ELOF1 family.</text>
</comment>
<comment type="function">
    <text evidence="5">Transcription elongation factor implicated in the maintenance of proper chromatin structure in actively transcribed regions.</text>
</comment>
<organism evidence="7 8">
    <name type="scientific">Rhodotorula paludigena</name>
    <dbReference type="NCBI Taxonomy" id="86838"/>
    <lineage>
        <taxon>Eukaryota</taxon>
        <taxon>Fungi</taxon>
        <taxon>Dikarya</taxon>
        <taxon>Basidiomycota</taxon>
        <taxon>Pucciniomycotina</taxon>
        <taxon>Microbotryomycetes</taxon>
        <taxon>Sporidiobolales</taxon>
        <taxon>Sporidiobolaceae</taxon>
        <taxon>Rhodotorula</taxon>
    </lineage>
</organism>
<keyword evidence="5" id="KW-0863">Zinc-finger</keyword>
<keyword evidence="4 5" id="KW-0539">Nucleus</keyword>
<keyword evidence="3 5" id="KW-0862">Zinc</keyword>
<comment type="subcellular location">
    <subcellularLocation>
        <location evidence="1 5">Nucleus</location>
    </subcellularLocation>
</comment>
<dbReference type="GO" id="GO:0008023">
    <property type="term" value="C:transcription elongation factor complex"/>
    <property type="evidence" value="ECO:0007669"/>
    <property type="project" value="TreeGrafter"/>
</dbReference>
<evidence type="ECO:0000256" key="4">
    <source>
        <dbReference type="ARBA" id="ARBA00023242"/>
    </source>
</evidence>
<evidence type="ECO:0000256" key="6">
    <source>
        <dbReference type="SAM" id="MobiDB-lite"/>
    </source>
</evidence>
<reference evidence="7 8" key="1">
    <citation type="submission" date="2021-12" db="EMBL/GenBank/DDBJ databases">
        <title>High titer production of polyol ester of fatty acids by Rhodotorula paludigena BS15 towards product separation-free biomass refinery.</title>
        <authorList>
            <person name="Mano J."/>
            <person name="Ono H."/>
            <person name="Tanaka T."/>
            <person name="Naito K."/>
            <person name="Sushida H."/>
            <person name="Ike M."/>
            <person name="Tokuyasu K."/>
            <person name="Kitaoka M."/>
        </authorList>
    </citation>
    <scope>NUCLEOTIDE SEQUENCE [LARGE SCALE GENOMIC DNA]</scope>
    <source>
        <strain evidence="7 8">BS15</strain>
    </source>
</reference>
<keyword evidence="5" id="KW-0479">Metal-binding</keyword>
<evidence type="ECO:0000256" key="1">
    <source>
        <dbReference type="ARBA" id="ARBA00004123"/>
    </source>
</evidence>
<keyword evidence="8" id="KW-1185">Reference proteome</keyword>
<feature type="region of interest" description="Disordered" evidence="6">
    <location>
        <begin position="62"/>
        <end position="154"/>
    </location>
</feature>
<comment type="caution">
    <text evidence="7">The sequence shown here is derived from an EMBL/GenBank/DDBJ whole genome shotgun (WGS) entry which is preliminary data.</text>
</comment>
<proteinExistence type="inferred from homology"/>
<dbReference type="Pfam" id="PF05129">
    <property type="entry name" value="Zn_ribbon_Elf1"/>
    <property type="match status" value="1"/>
</dbReference>